<keyword evidence="3" id="KW-1185">Reference proteome</keyword>
<accession>A0AAV4N1Z6</accession>
<proteinExistence type="predicted"/>
<name>A0AAV4N1Z6_CAEEX</name>
<evidence type="ECO:0000313" key="2">
    <source>
        <dbReference type="EMBL" id="GIX78862.1"/>
    </source>
</evidence>
<dbReference type="EMBL" id="BPLR01002873">
    <property type="protein sequence ID" value="GIX78862.1"/>
    <property type="molecule type" value="Genomic_DNA"/>
</dbReference>
<gene>
    <name evidence="2" type="primary">AVEN_92273_1</name>
    <name evidence="2" type="ORF">CEXT_637401</name>
</gene>
<dbReference type="AlphaFoldDB" id="A0AAV4N1Z6"/>
<protein>
    <submittedName>
        <fullName evidence="2">Uncharacterized protein</fullName>
    </submittedName>
</protein>
<comment type="caution">
    <text evidence="2">The sequence shown here is derived from an EMBL/GenBank/DDBJ whole genome shotgun (WGS) entry which is preliminary data.</text>
</comment>
<feature type="compositionally biased region" description="Polar residues" evidence="1">
    <location>
        <begin position="70"/>
        <end position="86"/>
    </location>
</feature>
<evidence type="ECO:0000256" key="1">
    <source>
        <dbReference type="SAM" id="MobiDB-lite"/>
    </source>
</evidence>
<feature type="region of interest" description="Disordered" evidence="1">
    <location>
        <begin position="1"/>
        <end position="22"/>
    </location>
</feature>
<feature type="region of interest" description="Disordered" evidence="1">
    <location>
        <begin position="61"/>
        <end position="87"/>
    </location>
</feature>
<dbReference type="Proteomes" id="UP001054945">
    <property type="component" value="Unassembled WGS sequence"/>
</dbReference>
<feature type="compositionally biased region" description="Polar residues" evidence="1">
    <location>
        <begin position="1"/>
        <end position="16"/>
    </location>
</feature>
<feature type="region of interest" description="Disordered" evidence="1">
    <location>
        <begin position="161"/>
        <end position="207"/>
    </location>
</feature>
<sequence>MALQPAATSSSPLINRSTRKRSRHFFPGSAATSLFIAHPARRSSEDVSKIRLLFFNQHSVRKRSAELSRPTPQESRGSDQRVPTETLQERVVSRIRRVWGRGSKQQQSQVAQPPPPQQNHVDKNGTPTPPSVDAHLAAREALQETANDSCKTAAIPLELSRIESGERRQSSGYPPAQLSRTSLLGKPPQVRETPWTPVQKVSSPGVQFPGTAEGVQIGLLPHPSPEIARQTHSHVTVREFLKPPDPLRDGFRSFMRWGPLGIFLPWAPCPLPWEFYDLSCESAIENISNSF</sequence>
<organism evidence="2 3">
    <name type="scientific">Caerostris extrusa</name>
    <name type="common">Bark spider</name>
    <name type="synonym">Caerostris bankana</name>
    <dbReference type="NCBI Taxonomy" id="172846"/>
    <lineage>
        <taxon>Eukaryota</taxon>
        <taxon>Metazoa</taxon>
        <taxon>Ecdysozoa</taxon>
        <taxon>Arthropoda</taxon>
        <taxon>Chelicerata</taxon>
        <taxon>Arachnida</taxon>
        <taxon>Araneae</taxon>
        <taxon>Araneomorphae</taxon>
        <taxon>Entelegynae</taxon>
        <taxon>Araneoidea</taxon>
        <taxon>Araneidae</taxon>
        <taxon>Caerostris</taxon>
    </lineage>
</organism>
<feature type="region of interest" description="Disordered" evidence="1">
    <location>
        <begin position="100"/>
        <end position="132"/>
    </location>
</feature>
<reference evidence="2 3" key="1">
    <citation type="submission" date="2021-06" db="EMBL/GenBank/DDBJ databases">
        <title>Caerostris extrusa draft genome.</title>
        <authorList>
            <person name="Kono N."/>
            <person name="Arakawa K."/>
        </authorList>
    </citation>
    <scope>NUCLEOTIDE SEQUENCE [LARGE SCALE GENOMIC DNA]</scope>
</reference>
<evidence type="ECO:0000313" key="3">
    <source>
        <dbReference type="Proteomes" id="UP001054945"/>
    </source>
</evidence>